<keyword evidence="1" id="KW-1133">Transmembrane helix</keyword>
<keyword evidence="4" id="KW-1185">Reference proteome</keyword>
<feature type="chain" id="PRO_5025606770" evidence="2">
    <location>
        <begin position="35"/>
        <end position="83"/>
    </location>
</feature>
<name>A0A6A4NG21_LUPAL</name>
<comment type="caution">
    <text evidence="3">The sequence shown here is derived from an EMBL/GenBank/DDBJ whole genome shotgun (WGS) entry which is preliminary data.</text>
</comment>
<reference evidence="4" key="1">
    <citation type="journal article" date="2020" name="Nat. Commun.">
        <title>Genome sequence of the cluster root forming white lupin.</title>
        <authorList>
            <person name="Hufnagel B."/>
            <person name="Marques A."/>
            <person name="Soriano A."/>
            <person name="Marques L."/>
            <person name="Divol F."/>
            <person name="Doumas P."/>
            <person name="Sallet E."/>
            <person name="Mancinotti D."/>
            <person name="Carrere S."/>
            <person name="Marande W."/>
            <person name="Arribat S."/>
            <person name="Keller J."/>
            <person name="Huneau C."/>
            <person name="Blein T."/>
            <person name="Aime D."/>
            <person name="Laguerre M."/>
            <person name="Taylor J."/>
            <person name="Schubert V."/>
            <person name="Nelson M."/>
            <person name="Geu-Flores F."/>
            <person name="Crespi M."/>
            <person name="Gallardo-Guerrero K."/>
            <person name="Delaux P.-M."/>
            <person name="Salse J."/>
            <person name="Berges H."/>
            <person name="Guyot R."/>
            <person name="Gouzy J."/>
            <person name="Peret B."/>
        </authorList>
    </citation>
    <scope>NUCLEOTIDE SEQUENCE [LARGE SCALE GENOMIC DNA]</scope>
    <source>
        <strain evidence="4">cv. Amiga</strain>
    </source>
</reference>
<evidence type="ECO:0000256" key="2">
    <source>
        <dbReference type="SAM" id="SignalP"/>
    </source>
</evidence>
<evidence type="ECO:0000256" key="1">
    <source>
        <dbReference type="SAM" id="Phobius"/>
    </source>
</evidence>
<keyword evidence="2" id="KW-0732">Signal</keyword>
<keyword evidence="1" id="KW-0812">Transmembrane</keyword>
<dbReference type="EMBL" id="WOCE01000024">
    <property type="protein sequence ID" value="KAE9586269.1"/>
    <property type="molecule type" value="Genomic_DNA"/>
</dbReference>
<sequence length="83" mass="9705">MWQGDSVSISKLLMQPLSTLFLHFLLLCLNKGESEPPFSHTPILIILFNTLTGSTFFFHLYYFPYLFHMLQPTKHKMSNVIQI</sequence>
<feature type="signal peptide" evidence="2">
    <location>
        <begin position="1"/>
        <end position="34"/>
    </location>
</feature>
<evidence type="ECO:0000313" key="3">
    <source>
        <dbReference type="EMBL" id="KAE9586269.1"/>
    </source>
</evidence>
<keyword evidence="1" id="KW-0472">Membrane</keyword>
<proteinExistence type="predicted"/>
<dbReference type="AlphaFoldDB" id="A0A6A4NG21"/>
<accession>A0A6A4NG21</accession>
<gene>
    <name evidence="3" type="ORF">Lalb_Chr24g0400031</name>
</gene>
<evidence type="ECO:0000313" key="4">
    <source>
        <dbReference type="Proteomes" id="UP000447434"/>
    </source>
</evidence>
<dbReference type="Proteomes" id="UP000447434">
    <property type="component" value="Chromosome 24"/>
</dbReference>
<protein>
    <submittedName>
        <fullName evidence="3">Uncharacterized protein</fullName>
    </submittedName>
</protein>
<organism evidence="3 4">
    <name type="scientific">Lupinus albus</name>
    <name type="common">White lupine</name>
    <name type="synonym">Lupinus termis</name>
    <dbReference type="NCBI Taxonomy" id="3870"/>
    <lineage>
        <taxon>Eukaryota</taxon>
        <taxon>Viridiplantae</taxon>
        <taxon>Streptophyta</taxon>
        <taxon>Embryophyta</taxon>
        <taxon>Tracheophyta</taxon>
        <taxon>Spermatophyta</taxon>
        <taxon>Magnoliopsida</taxon>
        <taxon>eudicotyledons</taxon>
        <taxon>Gunneridae</taxon>
        <taxon>Pentapetalae</taxon>
        <taxon>rosids</taxon>
        <taxon>fabids</taxon>
        <taxon>Fabales</taxon>
        <taxon>Fabaceae</taxon>
        <taxon>Papilionoideae</taxon>
        <taxon>50 kb inversion clade</taxon>
        <taxon>genistoids sensu lato</taxon>
        <taxon>core genistoids</taxon>
        <taxon>Genisteae</taxon>
        <taxon>Lupinus</taxon>
    </lineage>
</organism>
<feature type="transmembrane region" description="Helical" evidence="1">
    <location>
        <begin position="44"/>
        <end position="67"/>
    </location>
</feature>